<feature type="compositionally biased region" description="Polar residues" evidence="1">
    <location>
        <begin position="195"/>
        <end position="215"/>
    </location>
</feature>
<organism evidence="3 4">
    <name type="scientific">Suillus plorans</name>
    <dbReference type="NCBI Taxonomy" id="116603"/>
    <lineage>
        <taxon>Eukaryota</taxon>
        <taxon>Fungi</taxon>
        <taxon>Dikarya</taxon>
        <taxon>Basidiomycota</taxon>
        <taxon>Agaricomycotina</taxon>
        <taxon>Agaricomycetes</taxon>
        <taxon>Agaricomycetidae</taxon>
        <taxon>Boletales</taxon>
        <taxon>Suillineae</taxon>
        <taxon>Suillaceae</taxon>
        <taxon>Suillus</taxon>
    </lineage>
</organism>
<comment type="caution">
    <text evidence="3">The sequence shown here is derived from an EMBL/GenBank/DDBJ whole genome shotgun (WGS) entry which is preliminary data.</text>
</comment>
<evidence type="ECO:0000313" key="3">
    <source>
        <dbReference type="EMBL" id="KAG1784638.1"/>
    </source>
</evidence>
<feature type="compositionally biased region" description="Polar residues" evidence="1">
    <location>
        <begin position="110"/>
        <end position="122"/>
    </location>
</feature>
<evidence type="ECO:0000313" key="4">
    <source>
        <dbReference type="Proteomes" id="UP000719766"/>
    </source>
</evidence>
<accession>A0A9P7DA44</accession>
<sequence length="327" mass="34344">MFNKSTLLIIIGAAFAVAIPTGSIPKGPSTLDNVRVLDNSVSIPGVSDVKTPSTNYVGMSDVDTEVSNLSLQLPQVEKEKAPTVPKDTSSAPVPLDESLATDELPKVDASTVQLPSLPSQGNDKSEKTPDASTLTPPSGSASIAWYARTLPNNTTPQNPDASRMQSAVGEVSKVVMIKGNLPRERHIPGVHMLSLPSTPELTQSSPPKESSSPATNAAKAQKRASSPNVEPSSLARRAESCNSDYTLTYCEMVLQSDDSRTPKLLQYLSVDTSATGPVGLSCSDTQTTDHVYPLCSKTMTEVADLGTVALDAVEAIYSTVSSVVTVA</sequence>
<feature type="compositionally biased region" description="Polar residues" evidence="1">
    <location>
        <begin position="130"/>
        <end position="140"/>
    </location>
</feature>
<feature type="signal peptide" evidence="2">
    <location>
        <begin position="1"/>
        <end position="16"/>
    </location>
</feature>
<dbReference type="OrthoDB" id="2632699at2759"/>
<reference evidence="3" key="1">
    <citation type="journal article" date="2020" name="New Phytol.">
        <title>Comparative genomics reveals dynamic genome evolution in host specialist ectomycorrhizal fungi.</title>
        <authorList>
            <person name="Lofgren L.A."/>
            <person name="Nguyen N.H."/>
            <person name="Vilgalys R."/>
            <person name="Ruytinx J."/>
            <person name="Liao H.L."/>
            <person name="Branco S."/>
            <person name="Kuo A."/>
            <person name="LaButti K."/>
            <person name="Lipzen A."/>
            <person name="Andreopoulos W."/>
            <person name="Pangilinan J."/>
            <person name="Riley R."/>
            <person name="Hundley H."/>
            <person name="Na H."/>
            <person name="Barry K."/>
            <person name="Grigoriev I.V."/>
            <person name="Stajich J.E."/>
            <person name="Kennedy P.G."/>
        </authorList>
    </citation>
    <scope>NUCLEOTIDE SEQUENCE</scope>
    <source>
        <strain evidence="3">S12</strain>
    </source>
</reference>
<dbReference type="EMBL" id="JABBWE010000135">
    <property type="protein sequence ID" value="KAG1784638.1"/>
    <property type="molecule type" value="Genomic_DNA"/>
</dbReference>
<protein>
    <submittedName>
        <fullName evidence="3">Uncharacterized protein</fullName>
    </submittedName>
</protein>
<evidence type="ECO:0000256" key="1">
    <source>
        <dbReference type="SAM" id="MobiDB-lite"/>
    </source>
</evidence>
<keyword evidence="2" id="KW-0732">Signal</keyword>
<evidence type="ECO:0000256" key="2">
    <source>
        <dbReference type="SAM" id="SignalP"/>
    </source>
</evidence>
<name>A0A9P7DA44_9AGAM</name>
<dbReference type="GeneID" id="64603668"/>
<dbReference type="Proteomes" id="UP000719766">
    <property type="component" value="Unassembled WGS sequence"/>
</dbReference>
<gene>
    <name evidence="3" type="ORF">HD556DRAFT_208337</name>
</gene>
<keyword evidence="4" id="KW-1185">Reference proteome</keyword>
<dbReference type="AlphaFoldDB" id="A0A9P7DA44"/>
<proteinExistence type="predicted"/>
<dbReference type="RefSeq" id="XP_041152123.1">
    <property type="nucleotide sequence ID" value="XM_041309904.1"/>
</dbReference>
<feature type="chain" id="PRO_5040450107" evidence="2">
    <location>
        <begin position="17"/>
        <end position="327"/>
    </location>
</feature>
<feature type="region of interest" description="Disordered" evidence="1">
    <location>
        <begin position="179"/>
        <end position="237"/>
    </location>
</feature>
<feature type="region of interest" description="Disordered" evidence="1">
    <location>
        <begin position="73"/>
        <end position="140"/>
    </location>
</feature>